<accession>A0A2N8P5E2</accession>
<sequence>MAHLHNQFDDLLTLINVDPDVLAATRERLALARTLAEQHPEGRTSYSSGSIPVRTHIQPHAGAVSDGDGGIILDRVQHPELGPDGGGEAPHTVTDELVAFIGPKLRDPERTPFYPKARVCKSRRGLKIHFGAPVNGTDVTVDLIVALRRRDGRGLWIPDLEQAPSSAKAWSASDPQGHVELLTSGADALRRTRRCAIRILKAWNAQATKPGFSSHQLSVWAYEFVEPKMGLVGAVHTVLRKAALRLQRGEPTKDPRSVSPDLKPLIPDADAERRLRVAADRLSKAIADPDDMDTVAEVLEYLFPKTMRERERAFSAASTPLSTTASLGLAGASLLIPKTRSWREDTAFEG</sequence>
<dbReference type="Proteomes" id="UP000236047">
    <property type="component" value="Unassembled WGS sequence"/>
</dbReference>
<dbReference type="RefSeq" id="WP_102926676.1">
    <property type="nucleotide sequence ID" value="NZ_LJSN01000005.1"/>
</dbReference>
<organism evidence="1 2">
    <name type="scientific">Streptomyces noursei</name>
    <name type="common">Streptomyces albulus</name>
    <dbReference type="NCBI Taxonomy" id="1971"/>
    <lineage>
        <taxon>Bacteria</taxon>
        <taxon>Bacillati</taxon>
        <taxon>Actinomycetota</taxon>
        <taxon>Actinomycetes</taxon>
        <taxon>Kitasatosporales</taxon>
        <taxon>Streptomycetaceae</taxon>
        <taxon>Streptomyces</taxon>
    </lineage>
</organism>
<dbReference type="AlphaFoldDB" id="A0A2N8P5E2"/>
<evidence type="ECO:0008006" key="3">
    <source>
        <dbReference type="Google" id="ProtNLM"/>
    </source>
</evidence>
<protein>
    <recommendedName>
        <fullName evidence="3">Nucleotidyltransferase</fullName>
    </recommendedName>
</protein>
<dbReference type="EMBL" id="LJSN01000005">
    <property type="protein sequence ID" value="PNE36252.1"/>
    <property type="molecule type" value="Genomic_DNA"/>
</dbReference>
<evidence type="ECO:0000313" key="1">
    <source>
        <dbReference type="EMBL" id="PNE36252.1"/>
    </source>
</evidence>
<proteinExistence type="predicted"/>
<gene>
    <name evidence="1" type="ORF">AOB60_39760</name>
</gene>
<keyword evidence="2" id="KW-1185">Reference proteome</keyword>
<comment type="caution">
    <text evidence="1">The sequence shown here is derived from an EMBL/GenBank/DDBJ whole genome shotgun (WGS) entry which is preliminary data.</text>
</comment>
<evidence type="ECO:0000313" key="2">
    <source>
        <dbReference type="Proteomes" id="UP000236047"/>
    </source>
</evidence>
<reference evidence="2" key="1">
    <citation type="submission" date="2015-09" db="EMBL/GenBank/DDBJ databases">
        <authorList>
            <person name="Graham D.E."/>
            <person name="Mahan K.M."/>
            <person name="Klingeman D.M."/>
            <person name="Fida T."/>
            <person name="Giannone R.J."/>
            <person name="Hettich R.L."/>
            <person name="Parry R.J."/>
            <person name="Spain J.C."/>
        </authorList>
    </citation>
    <scope>NUCLEOTIDE SEQUENCE [LARGE SCALE GENOMIC DNA]</scope>
    <source>
        <strain evidence="2">JCM 4701</strain>
    </source>
</reference>
<name>A0A2N8P5E2_STRNR</name>